<dbReference type="Proteomes" id="UP000799118">
    <property type="component" value="Unassembled WGS sequence"/>
</dbReference>
<evidence type="ECO:0000256" key="1">
    <source>
        <dbReference type="SAM" id="MobiDB-lite"/>
    </source>
</evidence>
<dbReference type="AlphaFoldDB" id="A0A6A4HPB6"/>
<reference evidence="2" key="1">
    <citation type="journal article" date="2019" name="Environ. Microbiol.">
        <title>Fungal ecological strategies reflected in gene transcription - a case study of two litter decomposers.</title>
        <authorList>
            <person name="Barbi F."/>
            <person name="Kohler A."/>
            <person name="Barry K."/>
            <person name="Baskaran P."/>
            <person name="Daum C."/>
            <person name="Fauchery L."/>
            <person name="Ihrmark K."/>
            <person name="Kuo A."/>
            <person name="LaButti K."/>
            <person name="Lipzen A."/>
            <person name="Morin E."/>
            <person name="Grigoriev I.V."/>
            <person name="Henrissat B."/>
            <person name="Lindahl B."/>
            <person name="Martin F."/>
        </authorList>
    </citation>
    <scope>NUCLEOTIDE SEQUENCE</scope>
    <source>
        <strain evidence="2">JB14</strain>
    </source>
</reference>
<gene>
    <name evidence="2" type="ORF">BT96DRAFT_993165</name>
</gene>
<feature type="compositionally biased region" description="Basic and acidic residues" evidence="1">
    <location>
        <begin position="180"/>
        <end position="189"/>
    </location>
</feature>
<feature type="region of interest" description="Disordered" evidence="1">
    <location>
        <begin position="88"/>
        <end position="128"/>
    </location>
</feature>
<feature type="compositionally biased region" description="Polar residues" evidence="1">
    <location>
        <begin position="88"/>
        <end position="103"/>
    </location>
</feature>
<protein>
    <submittedName>
        <fullName evidence="2">Uncharacterized protein</fullName>
    </submittedName>
</protein>
<sequence>MDLFAPRATSLTHPSSALSLNIRTFIATSITSETTVPPATSTGVGFTFLSFTEPDSDISTGLPNEPITSETIAPPVTTTGVGLTFLSSTPSDSNTAGLPSEPTSLITLSPSIFPSSSSEGKESMLTPTDSTVNSIAATSISTSFHLSSTKLTFLSAQNSSMSDGGVATISSSVSEPSIFKPEHSDSVTR</sequence>
<dbReference type="EMBL" id="ML769458">
    <property type="protein sequence ID" value="KAE9400309.1"/>
    <property type="molecule type" value="Genomic_DNA"/>
</dbReference>
<feature type="compositionally biased region" description="Polar residues" evidence="1">
    <location>
        <begin position="159"/>
        <end position="175"/>
    </location>
</feature>
<keyword evidence="3" id="KW-1185">Reference proteome</keyword>
<proteinExistence type="predicted"/>
<evidence type="ECO:0000313" key="3">
    <source>
        <dbReference type="Proteomes" id="UP000799118"/>
    </source>
</evidence>
<evidence type="ECO:0000313" key="2">
    <source>
        <dbReference type="EMBL" id="KAE9400309.1"/>
    </source>
</evidence>
<feature type="region of interest" description="Disordered" evidence="1">
    <location>
        <begin position="159"/>
        <end position="189"/>
    </location>
</feature>
<accession>A0A6A4HPB6</accession>
<feature type="compositionally biased region" description="Low complexity" evidence="1">
    <location>
        <begin position="104"/>
        <end position="118"/>
    </location>
</feature>
<organism evidence="2 3">
    <name type="scientific">Gymnopus androsaceus JB14</name>
    <dbReference type="NCBI Taxonomy" id="1447944"/>
    <lineage>
        <taxon>Eukaryota</taxon>
        <taxon>Fungi</taxon>
        <taxon>Dikarya</taxon>
        <taxon>Basidiomycota</taxon>
        <taxon>Agaricomycotina</taxon>
        <taxon>Agaricomycetes</taxon>
        <taxon>Agaricomycetidae</taxon>
        <taxon>Agaricales</taxon>
        <taxon>Marasmiineae</taxon>
        <taxon>Omphalotaceae</taxon>
        <taxon>Gymnopus</taxon>
    </lineage>
</organism>
<name>A0A6A4HPB6_9AGAR</name>